<evidence type="ECO:0008006" key="3">
    <source>
        <dbReference type="Google" id="ProtNLM"/>
    </source>
</evidence>
<proteinExistence type="predicted"/>
<organism evidence="1 2">
    <name type="scientific">Paenirhodobacter ferrireducens</name>
    <dbReference type="NCBI Taxonomy" id="1215032"/>
    <lineage>
        <taxon>Bacteria</taxon>
        <taxon>Pseudomonadati</taxon>
        <taxon>Pseudomonadota</taxon>
        <taxon>Alphaproteobacteria</taxon>
        <taxon>Rhodobacterales</taxon>
        <taxon>Rhodobacter group</taxon>
        <taxon>Paenirhodobacter</taxon>
    </lineage>
</organism>
<evidence type="ECO:0000313" key="1">
    <source>
        <dbReference type="EMBL" id="RWR50600.1"/>
    </source>
</evidence>
<dbReference type="OrthoDB" id="7691601at2"/>
<reference evidence="1 2" key="1">
    <citation type="submission" date="2019-01" db="EMBL/GenBank/DDBJ databases">
        <title>Sinorhodobacter populi sp. nov. isolated from the symptomatic bark tissue of Populus euramericana canker.</title>
        <authorList>
            <person name="Xu G."/>
        </authorList>
    </citation>
    <scope>NUCLEOTIDE SEQUENCE [LARGE SCALE GENOMIC DNA]</scope>
    <source>
        <strain evidence="1 2">CCTCC AB2012026</strain>
    </source>
</reference>
<dbReference type="RefSeq" id="WP_128148158.1">
    <property type="nucleotide sequence ID" value="NZ_SAVB01000006.1"/>
</dbReference>
<sequence>MSRRISLNARLMQDAEASAEIQVVLIEISHPDLDAPVRLSTDNTERVSEPPDIAYGTRSSWRGANPVSEPWLWIIASTVLPGDQEDAPAAATLVLENLDASMVQLLRSFTEPPEVALAVVLASSPDEIEAEFDDLQIVSMDATAGEITLSISRELIEDEPFPSGRMSYARFPGLFAS</sequence>
<dbReference type="Proteomes" id="UP000286594">
    <property type="component" value="Unassembled WGS sequence"/>
</dbReference>
<comment type="caution">
    <text evidence="1">The sequence shown here is derived from an EMBL/GenBank/DDBJ whole genome shotgun (WGS) entry which is preliminary data.</text>
</comment>
<name>A0A443LN70_9RHOB</name>
<gene>
    <name evidence="1" type="ORF">EOW65_06495</name>
</gene>
<dbReference type="AlphaFoldDB" id="A0A443LN70"/>
<keyword evidence="2" id="KW-1185">Reference proteome</keyword>
<dbReference type="EMBL" id="SAVB01000006">
    <property type="protein sequence ID" value="RWR50600.1"/>
    <property type="molecule type" value="Genomic_DNA"/>
</dbReference>
<evidence type="ECO:0000313" key="2">
    <source>
        <dbReference type="Proteomes" id="UP000286594"/>
    </source>
</evidence>
<accession>A0A443LN70</accession>
<protein>
    <recommendedName>
        <fullName evidence="3">DUF1833 domain-containing protein</fullName>
    </recommendedName>
</protein>